<protein>
    <recommendedName>
        <fullName evidence="4">Heavy metal translocating P-type ATPase</fullName>
    </recommendedName>
</protein>
<evidence type="ECO:0000256" key="1">
    <source>
        <dbReference type="SAM" id="Phobius"/>
    </source>
</evidence>
<keyword evidence="1" id="KW-0812">Transmembrane</keyword>
<feature type="transmembrane region" description="Helical" evidence="1">
    <location>
        <begin position="58"/>
        <end position="76"/>
    </location>
</feature>
<dbReference type="RefSeq" id="WP_202211589.1">
    <property type="nucleotide sequence ID" value="NZ_AP024136.1"/>
</dbReference>
<comment type="caution">
    <text evidence="2">The sequence shown here is derived from an EMBL/GenBank/DDBJ whole genome shotgun (WGS) entry which is preliminary data.</text>
</comment>
<evidence type="ECO:0008006" key="4">
    <source>
        <dbReference type="Google" id="ProtNLM"/>
    </source>
</evidence>
<keyword evidence="1" id="KW-0472">Membrane</keyword>
<sequence>MKEALKQFIGWAVIASISAWLFPRQAETIFSVYFFYIAFVSLKAFFEMCHFKKMSELLDATAGMIMIGALLIWLFPNYSEEIVLVISVIWGLSLIGAFIDPDKKKIYSLIESDYYVYLNDIYVKSGIKSKEKFNKMINSLVEENKVIVSCDDFIATKDVASNIKKQYLELIENSFSMGDGLLSMKQIINSAKMKNMTDTQLKIAEILIDDLIKKDESIEVIDMPEVTLYKKIGMIENTRYVELELD</sequence>
<accession>A0AAV4YTD8</accession>
<name>A0AAV4YTD8_AERCA</name>
<organism evidence="2 3">
    <name type="scientific">Aeromonas caviae</name>
    <name type="common">Aeromonas punctata</name>
    <dbReference type="NCBI Taxonomy" id="648"/>
    <lineage>
        <taxon>Bacteria</taxon>
        <taxon>Pseudomonadati</taxon>
        <taxon>Pseudomonadota</taxon>
        <taxon>Gammaproteobacteria</taxon>
        <taxon>Aeromonadales</taxon>
        <taxon>Aeromonadaceae</taxon>
        <taxon>Aeromonas</taxon>
    </lineage>
</organism>
<gene>
    <name evidence="2" type="ORF">KAM343_38580</name>
</gene>
<dbReference type="AlphaFoldDB" id="A0AAV4YTD8"/>
<evidence type="ECO:0000313" key="3">
    <source>
        <dbReference type="Proteomes" id="UP000886939"/>
    </source>
</evidence>
<feature type="transmembrane region" description="Helical" evidence="1">
    <location>
        <begin position="82"/>
        <end position="99"/>
    </location>
</feature>
<evidence type="ECO:0000313" key="2">
    <source>
        <dbReference type="EMBL" id="GJA43062.1"/>
    </source>
</evidence>
<proteinExistence type="predicted"/>
<dbReference type="Proteomes" id="UP000886939">
    <property type="component" value="Unassembled WGS sequence"/>
</dbReference>
<feature type="transmembrane region" description="Helical" evidence="1">
    <location>
        <begin position="29"/>
        <end position="46"/>
    </location>
</feature>
<reference evidence="2" key="1">
    <citation type="submission" date="2021-07" db="EMBL/GenBank/DDBJ databases">
        <title>Draft genome sequence of carbapenem-resistant Aeromonas spp. in Japan.</title>
        <authorList>
            <person name="Maehana S."/>
            <person name="Suzuki M."/>
            <person name="Kitasato H."/>
        </authorList>
    </citation>
    <scope>NUCLEOTIDE SEQUENCE</scope>
    <source>
        <strain evidence="2">KAM343</strain>
    </source>
</reference>
<dbReference type="EMBL" id="BPNI01000122">
    <property type="protein sequence ID" value="GJA43062.1"/>
    <property type="molecule type" value="Genomic_DNA"/>
</dbReference>
<keyword evidence="1" id="KW-1133">Transmembrane helix</keyword>